<gene>
    <name evidence="1" type="ORF">F0460_00610</name>
</gene>
<dbReference type="AlphaFoldDB" id="A0A5M6CSD6"/>
<evidence type="ECO:0000313" key="2">
    <source>
        <dbReference type="Proteomes" id="UP000325141"/>
    </source>
</evidence>
<keyword evidence="2" id="KW-1185">Reference proteome</keyword>
<accession>A0A5M6CSD6</accession>
<name>A0A5M6CSD6_9FLAO</name>
<dbReference type="RefSeq" id="WP_150009380.1">
    <property type="nucleotide sequence ID" value="NZ_VWSG01000001.1"/>
</dbReference>
<dbReference type="EMBL" id="VWSG01000001">
    <property type="protein sequence ID" value="KAA5538137.1"/>
    <property type="molecule type" value="Genomic_DNA"/>
</dbReference>
<dbReference type="Proteomes" id="UP000325141">
    <property type="component" value="Unassembled WGS sequence"/>
</dbReference>
<proteinExistence type="predicted"/>
<comment type="caution">
    <text evidence="1">The sequence shown here is derived from an EMBL/GenBank/DDBJ whole genome shotgun (WGS) entry which is preliminary data.</text>
</comment>
<sequence length="297" mass="34330">MATDGVKIIDGDTAHDTYWGIMDLYDSGADFDTVNKQYPLIQIDYFDDFDNEIYVTSCALALWEMGLMTDEKLTYVKSVIEKGACVKVWMEEHDQKAGKARQKELDKFWKKISQTNTKIRARKKFRKITTFYFQPDDLLSFQLKDGNYRAVICASIDQYRGQCNYILVPTTYNSNKKPTVEDLKDKEILGRQIGSGYDQKITKERQPGIEKIWALSGGNCNFFFGVIKLAVDHKDFINFKDKFEKVGTLKIIEGFKETGSLGYEGSFERFEKIFGDLENHIKIFQQKKYPIATLCDL</sequence>
<reference evidence="1 2" key="1">
    <citation type="submission" date="2019-09" db="EMBL/GenBank/DDBJ databases">
        <title>Genome sequence and assembly of Flavobacterium sp.</title>
        <authorList>
            <person name="Chhetri G."/>
        </authorList>
    </citation>
    <scope>NUCLEOTIDE SEQUENCE [LARGE SCALE GENOMIC DNA]</scope>
    <source>
        <strain evidence="1 2">SNL9</strain>
    </source>
</reference>
<protein>
    <submittedName>
        <fullName evidence="1">Uncharacterized protein</fullName>
    </submittedName>
</protein>
<evidence type="ECO:0000313" key="1">
    <source>
        <dbReference type="EMBL" id="KAA5538137.1"/>
    </source>
</evidence>
<organism evidence="1 2">
    <name type="scientific">Paenimyroides baculatum</name>
    <dbReference type="NCBI Taxonomy" id="2608000"/>
    <lineage>
        <taxon>Bacteria</taxon>
        <taxon>Pseudomonadati</taxon>
        <taxon>Bacteroidota</taxon>
        <taxon>Flavobacteriia</taxon>
        <taxon>Flavobacteriales</taxon>
        <taxon>Flavobacteriaceae</taxon>
        <taxon>Paenimyroides</taxon>
    </lineage>
</organism>